<reference evidence="1 2" key="1">
    <citation type="submission" date="2017-12" db="EMBL/GenBank/DDBJ databases">
        <authorList>
            <person name="Paulsen S."/>
            <person name="Gram L.K."/>
        </authorList>
    </citation>
    <scope>NUCLEOTIDE SEQUENCE [LARGE SCALE GENOMIC DNA]</scope>
    <source>
        <strain evidence="1 2">S2897</strain>
    </source>
</reference>
<reference evidence="2" key="2">
    <citation type="submission" date="2019-06" db="EMBL/GenBank/DDBJ databases">
        <title>Co-occurence of chitin degradation, pigmentation and bioactivity in marine Pseudoalteromonas.</title>
        <authorList>
            <person name="Sonnenschein E.C."/>
            <person name="Bech P.K."/>
        </authorList>
    </citation>
    <scope>NUCLEOTIDE SEQUENCE [LARGE SCALE GENOMIC DNA]</scope>
    <source>
        <strain evidence="2">S2897</strain>
    </source>
</reference>
<dbReference type="RefSeq" id="WP_138549503.1">
    <property type="nucleotide sequence ID" value="NZ_PNCG01001100.1"/>
</dbReference>
<organism evidence="1 2">
    <name type="scientific">Pseudoalteromonas ruthenica</name>
    <dbReference type="NCBI Taxonomy" id="151081"/>
    <lineage>
        <taxon>Bacteria</taxon>
        <taxon>Pseudomonadati</taxon>
        <taxon>Pseudomonadota</taxon>
        <taxon>Gammaproteobacteria</taxon>
        <taxon>Alteromonadales</taxon>
        <taxon>Pseudoalteromonadaceae</taxon>
        <taxon>Pseudoalteromonas</taxon>
    </lineage>
</organism>
<dbReference type="Pfam" id="PF01963">
    <property type="entry name" value="TraB_PrgY_gumN"/>
    <property type="match status" value="1"/>
</dbReference>
<dbReference type="Proteomes" id="UP000305874">
    <property type="component" value="Unassembled WGS sequence"/>
</dbReference>
<feature type="non-terminal residue" evidence="1">
    <location>
        <position position="1"/>
    </location>
</feature>
<gene>
    <name evidence="1" type="ORF">CWC05_23970</name>
</gene>
<protein>
    <submittedName>
        <fullName evidence="1">TraB/GumN family protein</fullName>
    </submittedName>
</protein>
<dbReference type="InterPro" id="IPR002816">
    <property type="entry name" value="TraB/PrgY/GumN_fam"/>
</dbReference>
<accession>A0A5S3Y0C2</accession>
<evidence type="ECO:0000313" key="2">
    <source>
        <dbReference type="Proteomes" id="UP000305874"/>
    </source>
</evidence>
<sequence>LFIAVGALHLPEKHGLLIQLQQQGFTVNKML</sequence>
<proteinExistence type="predicted"/>
<dbReference type="EMBL" id="PNCG01001100">
    <property type="protein sequence ID" value="TMP65760.1"/>
    <property type="molecule type" value="Genomic_DNA"/>
</dbReference>
<name>A0A5S3Y0C2_9GAMM</name>
<comment type="caution">
    <text evidence="1">The sequence shown here is derived from an EMBL/GenBank/DDBJ whole genome shotgun (WGS) entry which is preliminary data.</text>
</comment>
<dbReference type="AlphaFoldDB" id="A0A5S3Y0C2"/>
<evidence type="ECO:0000313" key="1">
    <source>
        <dbReference type="EMBL" id="TMP65760.1"/>
    </source>
</evidence>